<dbReference type="Gene3D" id="1.10.1900.10">
    <property type="entry name" value="c-terminal domain of poly(a) binding protein"/>
    <property type="match status" value="1"/>
</dbReference>
<sequence>MNVDMLIEENNRKRELLTPENEKYYDDMLIYIRLQWRLSEQQSEEVLMEILDHLLQGQEEGKTAKDMFGHNPKAFADEIIEQLPNEKKREIIPFYARIIGNIVSWSLIIRGILHLILSQFIEVNSEINLFQMAMSFLAITCFVSFSIWFILRLVHNSLFKENRNIKLLTIKAGFVGAAGMAVVLLVAKFTPEIGPSYNLPWQVSLIAGAILWLILFVEKKR</sequence>
<gene>
    <name evidence="2" type="ORF">JOC94_000156</name>
</gene>
<keyword evidence="3" id="KW-1185">Reference proteome</keyword>
<keyword evidence="1" id="KW-1133">Transmembrane helix</keyword>
<keyword evidence="1" id="KW-0812">Transmembrane</keyword>
<evidence type="ECO:0000313" key="3">
    <source>
        <dbReference type="Proteomes" id="UP000823485"/>
    </source>
</evidence>
<keyword evidence="1" id="KW-0472">Membrane</keyword>
<evidence type="ECO:0000313" key="2">
    <source>
        <dbReference type="EMBL" id="MBM7713190.1"/>
    </source>
</evidence>
<comment type="caution">
    <text evidence="2">The sequence shown here is derived from an EMBL/GenBank/DDBJ whole genome shotgun (WGS) entry which is preliminary data.</text>
</comment>
<dbReference type="Pfam" id="PF06570">
    <property type="entry name" value="DUF1129"/>
    <property type="match status" value="1"/>
</dbReference>
<accession>A0ABS2R1E5</accession>
<feature type="transmembrane region" description="Helical" evidence="1">
    <location>
        <begin position="199"/>
        <end position="217"/>
    </location>
</feature>
<protein>
    <submittedName>
        <fullName evidence="2">Membrane-anchored protein</fullName>
    </submittedName>
</protein>
<dbReference type="PANTHER" id="PTHR41307">
    <property type="entry name" value="MEMBRANE PROTEIN-RELATED"/>
    <property type="match status" value="1"/>
</dbReference>
<dbReference type="SUPFAM" id="SSF158560">
    <property type="entry name" value="BH3980-like"/>
    <property type="match status" value="1"/>
</dbReference>
<feature type="transmembrane region" description="Helical" evidence="1">
    <location>
        <begin position="167"/>
        <end position="187"/>
    </location>
</feature>
<dbReference type="Proteomes" id="UP000823485">
    <property type="component" value="Unassembled WGS sequence"/>
</dbReference>
<proteinExistence type="predicted"/>
<feature type="transmembrane region" description="Helical" evidence="1">
    <location>
        <begin position="94"/>
        <end position="117"/>
    </location>
</feature>
<feature type="transmembrane region" description="Helical" evidence="1">
    <location>
        <begin position="129"/>
        <end position="155"/>
    </location>
</feature>
<dbReference type="RefSeq" id="WP_205177875.1">
    <property type="nucleotide sequence ID" value="NZ_JAFBFH010000001.1"/>
</dbReference>
<evidence type="ECO:0000256" key="1">
    <source>
        <dbReference type="SAM" id="Phobius"/>
    </source>
</evidence>
<organism evidence="2 3">
    <name type="scientific">Siminovitchia thermophila</name>
    <dbReference type="NCBI Taxonomy" id="1245522"/>
    <lineage>
        <taxon>Bacteria</taxon>
        <taxon>Bacillati</taxon>
        <taxon>Bacillota</taxon>
        <taxon>Bacilli</taxon>
        <taxon>Bacillales</taxon>
        <taxon>Bacillaceae</taxon>
        <taxon>Siminovitchia</taxon>
    </lineage>
</organism>
<name>A0ABS2R1E5_9BACI</name>
<dbReference type="PANTHER" id="PTHR41307:SF1">
    <property type="entry name" value="MEMBRANE PROTEIN"/>
    <property type="match status" value="1"/>
</dbReference>
<dbReference type="EMBL" id="JAFBFH010000001">
    <property type="protein sequence ID" value="MBM7713190.1"/>
    <property type="molecule type" value="Genomic_DNA"/>
</dbReference>
<dbReference type="InterPro" id="IPR009214">
    <property type="entry name" value="DUF1129"/>
</dbReference>
<reference evidence="2 3" key="1">
    <citation type="submission" date="2021-01" db="EMBL/GenBank/DDBJ databases">
        <title>Genomic Encyclopedia of Type Strains, Phase IV (KMG-IV): sequencing the most valuable type-strain genomes for metagenomic binning, comparative biology and taxonomic classification.</title>
        <authorList>
            <person name="Goeker M."/>
        </authorList>
    </citation>
    <scope>NUCLEOTIDE SEQUENCE [LARGE SCALE GENOMIC DNA]</scope>
    <source>
        <strain evidence="2 3">DSM 105453</strain>
    </source>
</reference>